<dbReference type="CDD" id="cd04238">
    <property type="entry name" value="AAK_NAGK-like"/>
    <property type="match status" value="1"/>
</dbReference>
<dbReference type="GO" id="GO:0005524">
    <property type="term" value="F:ATP binding"/>
    <property type="evidence" value="ECO:0007669"/>
    <property type="project" value="UniProtKB-KW"/>
</dbReference>
<dbReference type="InterPro" id="IPR036393">
    <property type="entry name" value="AceGlu_kinase-like_sf"/>
</dbReference>
<dbReference type="GO" id="GO:0003991">
    <property type="term" value="F:acetylglutamate kinase activity"/>
    <property type="evidence" value="ECO:0007669"/>
    <property type="project" value="UniProtKB-EC"/>
</dbReference>
<accession>A0A381Q7V4</accession>
<evidence type="ECO:0000256" key="6">
    <source>
        <dbReference type="ARBA" id="ARBA00022741"/>
    </source>
</evidence>
<evidence type="ECO:0000256" key="3">
    <source>
        <dbReference type="ARBA" id="ARBA00022571"/>
    </source>
</evidence>
<dbReference type="PANTHER" id="PTHR23342">
    <property type="entry name" value="N-ACETYLGLUTAMATE SYNTHASE"/>
    <property type="match status" value="1"/>
</dbReference>
<dbReference type="FunFam" id="3.40.1160.10:FF:000004">
    <property type="entry name" value="Acetylglutamate kinase"/>
    <property type="match status" value="1"/>
</dbReference>
<evidence type="ECO:0000256" key="7">
    <source>
        <dbReference type="ARBA" id="ARBA00022777"/>
    </source>
</evidence>
<dbReference type="SUPFAM" id="SSF53633">
    <property type="entry name" value="Carbamate kinase-like"/>
    <property type="match status" value="1"/>
</dbReference>
<evidence type="ECO:0000256" key="5">
    <source>
        <dbReference type="ARBA" id="ARBA00022679"/>
    </source>
</evidence>
<protein>
    <recommendedName>
        <fullName evidence="2">acetylglutamate kinase</fullName>
        <ecNumber evidence="2">2.7.2.8</ecNumber>
    </recommendedName>
</protein>
<dbReference type="InterPro" id="IPR037528">
    <property type="entry name" value="ArgB"/>
</dbReference>
<dbReference type="Gene3D" id="3.40.1160.10">
    <property type="entry name" value="Acetylglutamate kinase-like"/>
    <property type="match status" value="1"/>
</dbReference>
<dbReference type="InterPro" id="IPR001057">
    <property type="entry name" value="Glu/AcGlu_kinase"/>
</dbReference>
<comment type="pathway">
    <text evidence="1">Amino-acid biosynthesis; L-arginine biosynthesis; N(2)-acetyl-L-ornithine from L-glutamate: step 2/4.</text>
</comment>
<keyword evidence="3" id="KW-0055">Arginine biosynthesis</keyword>
<dbReference type="HAMAP" id="MF_00082">
    <property type="entry name" value="ArgB"/>
    <property type="match status" value="1"/>
</dbReference>
<feature type="non-terminal residue" evidence="10">
    <location>
        <position position="1"/>
    </location>
</feature>
<dbReference type="GO" id="GO:0005737">
    <property type="term" value="C:cytoplasm"/>
    <property type="evidence" value="ECO:0007669"/>
    <property type="project" value="InterPro"/>
</dbReference>
<name>A0A381Q7V4_9ZZZZ</name>
<evidence type="ECO:0000256" key="8">
    <source>
        <dbReference type="ARBA" id="ARBA00022840"/>
    </source>
</evidence>
<dbReference type="EMBL" id="UINC01001244">
    <property type="protein sequence ID" value="SUZ75396.1"/>
    <property type="molecule type" value="Genomic_DNA"/>
</dbReference>
<keyword evidence="5" id="KW-0808">Transferase</keyword>
<evidence type="ECO:0000256" key="4">
    <source>
        <dbReference type="ARBA" id="ARBA00022605"/>
    </source>
</evidence>
<dbReference type="InterPro" id="IPR004662">
    <property type="entry name" value="AcgluKinase_fam"/>
</dbReference>
<dbReference type="PIRSF" id="PIRSF000728">
    <property type="entry name" value="NAGK"/>
    <property type="match status" value="1"/>
</dbReference>
<gene>
    <name evidence="10" type="ORF">METZ01_LOCUS28250</name>
</gene>
<evidence type="ECO:0000256" key="1">
    <source>
        <dbReference type="ARBA" id="ARBA00004828"/>
    </source>
</evidence>
<dbReference type="PRINTS" id="PR00474">
    <property type="entry name" value="GLU5KINASE"/>
</dbReference>
<keyword evidence="4" id="KW-0028">Amino-acid biosynthesis</keyword>
<dbReference type="AlphaFoldDB" id="A0A381Q7V4"/>
<proteinExistence type="inferred from homology"/>
<organism evidence="10">
    <name type="scientific">marine metagenome</name>
    <dbReference type="NCBI Taxonomy" id="408172"/>
    <lineage>
        <taxon>unclassified sequences</taxon>
        <taxon>metagenomes</taxon>
        <taxon>ecological metagenomes</taxon>
    </lineage>
</organism>
<dbReference type="Pfam" id="PF00696">
    <property type="entry name" value="AA_kinase"/>
    <property type="match status" value="1"/>
</dbReference>
<keyword evidence="6" id="KW-0547">Nucleotide-binding</keyword>
<reference evidence="10" key="1">
    <citation type="submission" date="2018-05" db="EMBL/GenBank/DDBJ databases">
        <authorList>
            <person name="Lanie J.A."/>
            <person name="Ng W.-L."/>
            <person name="Kazmierczak K.M."/>
            <person name="Andrzejewski T.M."/>
            <person name="Davidsen T.M."/>
            <person name="Wayne K.J."/>
            <person name="Tettelin H."/>
            <person name="Glass J.I."/>
            <person name="Rusch D."/>
            <person name="Podicherti R."/>
            <person name="Tsui H.-C.T."/>
            <person name="Winkler M.E."/>
        </authorList>
    </citation>
    <scope>NUCLEOTIDE SEQUENCE</scope>
</reference>
<evidence type="ECO:0000313" key="10">
    <source>
        <dbReference type="EMBL" id="SUZ75396.1"/>
    </source>
</evidence>
<keyword evidence="7" id="KW-0418">Kinase</keyword>
<dbReference type="EC" id="2.7.2.8" evidence="2"/>
<dbReference type="NCBIfam" id="TIGR00761">
    <property type="entry name" value="argB"/>
    <property type="match status" value="1"/>
</dbReference>
<sequence length="269" mass="28508">VVKIGGSTLGSHDTSLRDLVRLQVEGREVVVVHGGGNVISQWMQRQGLAPQFVGGLRVTDGPSLEIVVAVLTGLINKELVSLMHEFGGRSVGLSGIDGCMIEAKIGNPELGFVGEVTTVNIDLIRSLLDSGYIPMIAPLGVHVRDGSEHAGSPLNINGDTVAGELAHALEAEQLVFLTDVGGVMDGGGRVIPRLDRRRANILFNSGVIQGGMIPKLSACLRALERSPVANIIDGRRPDALLECVRGNSTGTTLISDFRGRQRRENTEPS</sequence>
<dbReference type="GO" id="GO:0006526">
    <property type="term" value="P:L-arginine biosynthetic process"/>
    <property type="evidence" value="ECO:0007669"/>
    <property type="project" value="UniProtKB-KW"/>
</dbReference>
<feature type="domain" description="Aspartate/glutamate/uridylate kinase" evidence="9">
    <location>
        <begin position="1"/>
        <end position="226"/>
    </location>
</feature>
<dbReference type="InterPro" id="IPR001048">
    <property type="entry name" value="Asp/Glu/Uridylate_kinase"/>
</dbReference>
<dbReference type="PANTHER" id="PTHR23342:SF0">
    <property type="entry name" value="N-ACETYLGLUTAMATE SYNTHASE, MITOCHONDRIAL"/>
    <property type="match status" value="1"/>
</dbReference>
<keyword evidence="8" id="KW-0067">ATP-binding</keyword>
<evidence type="ECO:0000259" key="9">
    <source>
        <dbReference type="Pfam" id="PF00696"/>
    </source>
</evidence>
<evidence type="ECO:0000256" key="2">
    <source>
        <dbReference type="ARBA" id="ARBA00013065"/>
    </source>
</evidence>